<evidence type="ECO:0000313" key="2">
    <source>
        <dbReference type="EnsemblMetazoa" id="BGLB028859-PA"/>
    </source>
</evidence>
<name>A0A2C9LAI6_BIOGL</name>
<protein>
    <recommendedName>
        <fullName evidence="4">MATH domain-containing protein</fullName>
    </recommendedName>
</protein>
<proteinExistence type="predicted"/>
<dbReference type="RefSeq" id="XP_013079772.2">
    <property type="nucleotide sequence ID" value="XM_013224318.2"/>
</dbReference>
<evidence type="ECO:0008006" key="4">
    <source>
        <dbReference type="Google" id="ProtNLM"/>
    </source>
</evidence>
<dbReference type="OrthoDB" id="6063622at2759"/>
<accession>A0A2C9LAI6</accession>
<dbReference type="VEuPathDB" id="VectorBase:BGLB028859"/>
<dbReference type="Proteomes" id="UP000076420">
    <property type="component" value="Unassembled WGS sequence"/>
</dbReference>
<dbReference type="KEGG" id="bgt:106065484"/>
<dbReference type="AlphaFoldDB" id="A0A2C9LAI6"/>
<reference evidence="2" key="1">
    <citation type="submission" date="2020-05" db="UniProtKB">
        <authorList>
            <consortium name="EnsemblMetazoa"/>
        </authorList>
    </citation>
    <scope>IDENTIFICATION</scope>
    <source>
        <strain evidence="2">BB02</strain>
    </source>
</reference>
<feature type="region of interest" description="Disordered" evidence="1">
    <location>
        <begin position="1"/>
        <end position="39"/>
    </location>
</feature>
<evidence type="ECO:0000313" key="3">
    <source>
        <dbReference type="Proteomes" id="UP000076420"/>
    </source>
</evidence>
<organism evidence="2 3">
    <name type="scientific">Biomphalaria glabrata</name>
    <name type="common">Bloodfluke planorb</name>
    <name type="synonym">Freshwater snail</name>
    <dbReference type="NCBI Taxonomy" id="6526"/>
    <lineage>
        <taxon>Eukaryota</taxon>
        <taxon>Metazoa</taxon>
        <taxon>Spiralia</taxon>
        <taxon>Lophotrochozoa</taxon>
        <taxon>Mollusca</taxon>
        <taxon>Gastropoda</taxon>
        <taxon>Heterobranchia</taxon>
        <taxon>Euthyneura</taxon>
        <taxon>Panpulmonata</taxon>
        <taxon>Hygrophila</taxon>
        <taxon>Lymnaeoidea</taxon>
        <taxon>Planorbidae</taxon>
        <taxon>Biomphalaria</taxon>
    </lineage>
</organism>
<dbReference type="EnsemblMetazoa" id="BGLB028859-RA">
    <property type="protein sequence ID" value="BGLB028859-PA"/>
    <property type="gene ID" value="BGLB028859"/>
</dbReference>
<feature type="compositionally biased region" description="Polar residues" evidence="1">
    <location>
        <begin position="1"/>
        <end position="15"/>
    </location>
</feature>
<dbReference type="VEuPathDB" id="VectorBase:BGLAX_039124"/>
<sequence length="311" mass="35310">MSQLKYLNKEISTNKTIRKDPPPPPVAVTSQKDEHRYEEVAVGQKEENLYDKLVYTEDAKEISTRLQSIEDNQEKMAAEFRSHYQFLISEIKKLQDALEGVKTSNINLQKSLVESSTVVQESVESLKSQFLETSDHLGQHVLQVRKDIVALSKRDPNSPPPISGFESPSHHGATDTRVKHMFEWDIQSVDNLVKTQGHVSSHSYHIGDLNYKVLGGAEFLKDSIMSVRIYGESTHPSGTDHLTKSGRFECKVMVIDRSGAMTDWLIGKVVGNFFKEKMWMVGNVSVPELKKKNYLAQNKTLKLKFTIDIFK</sequence>
<gene>
    <name evidence="2" type="primary">106065484</name>
</gene>
<evidence type="ECO:0000256" key="1">
    <source>
        <dbReference type="SAM" id="MobiDB-lite"/>
    </source>
</evidence>